<sequence>MEKTIKLSFAVLIALILLNAGCMASAYEASPASSADIVKPLVKNFVTYDETFKYDGIRETLAIEQLNDDTDKMGLLQADIPGPAYKYKVKFDCLHTGYGDRRGKYLGQAITGHEAIITVENYRIKSAIMDEYWDMMNEEVLFD</sequence>
<name>A0AAP2W6A2_9EURY</name>
<evidence type="ECO:0000313" key="2">
    <source>
        <dbReference type="Proteomes" id="UP001320159"/>
    </source>
</evidence>
<protein>
    <submittedName>
        <fullName evidence="1">Uncharacterized protein</fullName>
    </submittedName>
</protein>
<dbReference type="RefSeq" id="WP_230740664.1">
    <property type="nucleotide sequence ID" value="NZ_PGCK01000002.1"/>
</dbReference>
<reference evidence="1 2" key="1">
    <citation type="submission" date="2017-11" db="EMBL/GenBank/DDBJ databases">
        <title>Isolation and Characterization of Family Methanocellaceae Species from Potential Methane Hydrate Area Offshore Southwestern Taiwan.</title>
        <authorList>
            <person name="Zhang W.-L."/>
            <person name="Chen W.-C."/>
            <person name="Lai M.-C."/>
            <person name="Chen S.-C."/>
        </authorList>
    </citation>
    <scope>NUCLEOTIDE SEQUENCE [LARGE SCALE GENOMIC DNA]</scope>
    <source>
        <strain evidence="1 2">CWC-04</strain>
    </source>
</reference>
<organism evidence="1 2">
    <name type="scientific">Methanooceanicella nereidis</name>
    <dbReference type="NCBI Taxonomy" id="2052831"/>
    <lineage>
        <taxon>Archaea</taxon>
        <taxon>Methanobacteriati</taxon>
        <taxon>Methanobacteriota</taxon>
        <taxon>Stenosarchaea group</taxon>
        <taxon>Methanomicrobia</taxon>
        <taxon>Methanocellales</taxon>
        <taxon>Methanocellaceae</taxon>
        <taxon>Methanooceanicella</taxon>
    </lineage>
</organism>
<proteinExistence type="predicted"/>
<keyword evidence="2" id="KW-1185">Reference proteome</keyword>
<dbReference type="EMBL" id="PGCK01000002">
    <property type="protein sequence ID" value="MCD1294059.1"/>
    <property type="molecule type" value="Genomic_DNA"/>
</dbReference>
<dbReference type="AlphaFoldDB" id="A0AAP2W6A2"/>
<comment type="caution">
    <text evidence="1">The sequence shown here is derived from an EMBL/GenBank/DDBJ whole genome shotgun (WGS) entry which is preliminary data.</text>
</comment>
<evidence type="ECO:0000313" key="1">
    <source>
        <dbReference type="EMBL" id="MCD1294059.1"/>
    </source>
</evidence>
<gene>
    <name evidence="1" type="ORF">CUJ83_03495</name>
</gene>
<dbReference type="Proteomes" id="UP001320159">
    <property type="component" value="Unassembled WGS sequence"/>
</dbReference>
<accession>A0AAP2W6A2</accession>